<feature type="region of interest" description="Disordered" evidence="1">
    <location>
        <begin position="22"/>
        <end position="41"/>
    </location>
</feature>
<gene>
    <name evidence="2" type="ORF">H8M03_02565</name>
</gene>
<evidence type="ECO:0000313" key="2">
    <source>
        <dbReference type="EMBL" id="QNM83251.1"/>
    </source>
</evidence>
<accession>A0A7G9L3Q2</accession>
<dbReference type="Pfam" id="PF12616">
    <property type="entry name" value="DUF3775"/>
    <property type="match status" value="1"/>
</dbReference>
<dbReference type="RefSeq" id="WP_187480206.1">
    <property type="nucleotide sequence ID" value="NZ_CP060697.1"/>
</dbReference>
<dbReference type="InterPro" id="IPR022254">
    <property type="entry name" value="DUF3775"/>
</dbReference>
<dbReference type="KEGG" id="ssau:H8M03_02565"/>
<protein>
    <submittedName>
        <fullName evidence="2">DUF3775 domain-containing protein</fullName>
    </submittedName>
</protein>
<keyword evidence="3" id="KW-1185">Reference proteome</keyword>
<dbReference type="EMBL" id="CP060697">
    <property type="protein sequence ID" value="QNM83251.1"/>
    <property type="molecule type" value="Genomic_DNA"/>
</dbReference>
<sequence>MDPATPLETLCRIILRAREYDAQTPSDYDDDEAASNVDDEDEGALSVLDDTINDSVEEELRSILEDLAEDQIIEVIAFSWVGAGNYDASEWSDALQDGQEMLEDGGAESIIDELLELPMLPSILESGLAAFDLSCDGIGELT</sequence>
<dbReference type="Proteomes" id="UP000515861">
    <property type="component" value="Chromosome"/>
</dbReference>
<evidence type="ECO:0000256" key="1">
    <source>
        <dbReference type="SAM" id="MobiDB-lite"/>
    </source>
</evidence>
<organism evidence="2 3">
    <name type="scientific">Sphingomonas sabuli</name>
    <dbReference type="NCBI Taxonomy" id="2764186"/>
    <lineage>
        <taxon>Bacteria</taxon>
        <taxon>Pseudomonadati</taxon>
        <taxon>Pseudomonadota</taxon>
        <taxon>Alphaproteobacteria</taxon>
        <taxon>Sphingomonadales</taxon>
        <taxon>Sphingomonadaceae</taxon>
        <taxon>Sphingomonas</taxon>
    </lineage>
</organism>
<dbReference type="AlphaFoldDB" id="A0A7G9L3Q2"/>
<reference evidence="2 3" key="1">
    <citation type="submission" date="2020-08" db="EMBL/GenBank/DDBJ databases">
        <title>Sphingomonas sp. sand1-3 16S ribosomal RNA gene Genome sequencing and assembly.</title>
        <authorList>
            <person name="Kang M."/>
        </authorList>
    </citation>
    <scope>NUCLEOTIDE SEQUENCE [LARGE SCALE GENOMIC DNA]</scope>
    <source>
        <strain evidence="3">sand1-3</strain>
    </source>
</reference>
<evidence type="ECO:0000313" key="3">
    <source>
        <dbReference type="Proteomes" id="UP000515861"/>
    </source>
</evidence>
<feature type="compositionally biased region" description="Acidic residues" evidence="1">
    <location>
        <begin position="27"/>
        <end position="41"/>
    </location>
</feature>
<name>A0A7G9L3Q2_9SPHN</name>
<proteinExistence type="predicted"/>